<feature type="domain" description="FAD-dependent protein C-terminal" evidence="1">
    <location>
        <begin position="283"/>
        <end position="479"/>
    </location>
</feature>
<dbReference type="InterPro" id="IPR049516">
    <property type="entry name" value="FAD-depend_C"/>
</dbReference>
<keyword evidence="3" id="KW-1185">Reference proteome</keyword>
<dbReference type="RefSeq" id="WP_132280459.1">
    <property type="nucleotide sequence ID" value="NZ_SMGQ01000011.1"/>
</dbReference>
<reference evidence="2 3" key="1">
    <citation type="submission" date="2019-03" db="EMBL/GenBank/DDBJ databases">
        <title>Genomic Encyclopedia of Type Strains, Phase IV (KMG-IV): sequencing the most valuable type-strain genomes for metagenomic binning, comparative biology and taxonomic classification.</title>
        <authorList>
            <person name="Goeker M."/>
        </authorList>
    </citation>
    <scope>NUCLEOTIDE SEQUENCE [LARGE SCALE GENOMIC DNA]</scope>
    <source>
        <strain evidence="2 3">DSM 24176</strain>
    </source>
</reference>
<comment type="caution">
    <text evidence="2">The sequence shown here is derived from an EMBL/GenBank/DDBJ whole genome shotgun (WGS) entry which is preliminary data.</text>
</comment>
<dbReference type="AlphaFoldDB" id="A0A4R1MY78"/>
<dbReference type="Gene3D" id="3.50.50.60">
    <property type="entry name" value="FAD/NAD(P)-binding domain"/>
    <property type="match status" value="2"/>
</dbReference>
<evidence type="ECO:0000259" key="1">
    <source>
        <dbReference type="Pfam" id="PF21688"/>
    </source>
</evidence>
<name>A0A4R1MY78_9FIRM</name>
<dbReference type="InterPro" id="IPR028348">
    <property type="entry name" value="FAD-binding_protein"/>
</dbReference>
<organism evidence="2 3">
    <name type="scientific">Natranaerovirga hydrolytica</name>
    <dbReference type="NCBI Taxonomy" id="680378"/>
    <lineage>
        <taxon>Bacteria</taxon>
        <taxon>Bacillati</taxon>
        <taxon>Bacillota</taxon>
        <taxon>Clostridia</taxon>
        <taxon>Lachnospirales</taxon>
        <taxon>Natranaerovirgaceae</taxon>
        <taxon>Natranaerovirga</taxon>
    </lineage>
</organism>
<sequence>MIRINQLKFDINHKEEDILLRICKKLKINKEHIVAYTLSKKSIDARKENDIKIVYAIDVTVENEEAILKDINDNNVMLTKEKIYTLGEVKINPIKERPVIIGTGPAGLFCALILAENGFNPLIIERGKPVEERIKDVNAFWKGKPLNPNSNVQFGEGGAGTFSDGKLNTMVKDRFARNKKVLETFVEAGAPSEILYYNKPHIGTDYLREVVKNMRKKLIALGAEIRFNTTLTNIISEDDTLKAIEVNDQEVIPCSHLVLAIGHSARDTFEMLYKNNITMDSKPFAIGVRIEHPQTLINKNQYGKHFSHPNLPVAEYKLTHKCKNGRSIYSFCMCPGGLVVNAASETGRIVTNGMSNYKRNEENANSAIIVTVKPEDFSSNEPLAGVAFQRKWEEKAFEIGGQSYKIPIQLVKDFIADTPSKTLGKVIPSFKEQKVLTNLNEALPKYVIESIKEGLYAFDKKIKGFAMDDAILSGVETRTSSPIRINRDETYQSNIKGVYPCGEGAGYAGGITSAAMDGIKTAEAIMAIKR</sequence>
<dbReference type="PANTHER" id="PTHR42842:SF3">
    <property type="entry name" value="FAD_NAD(P)-BINDING OXIDOREDUCTASE FAMILY PROTEIN"/>
    <property type="match status" value="1"/>
</dbReference>
<dbReference type="InterPro" id="IPR036188">
    <property type="entry name" value="FAD/NAD-bd_sf"/>
</dbReference>
<protein>
    <recommendedName>
        <fullName evidence="1">FAD-dependent protein C-terminal domain-containing protein</fullName>
    </recommendedName>
</protein>
<evidence type="ECO:0000313" key="3">
    <source>
        <dbReference type="Proteomes" id="UP000294545"/>
    </source>
</evidence>
<accession>A0A4R1MY78</accession>
<proteinExistence type="predicted"/>
<dbReference type="Pfam" id="PF21688">
    <property type="entry name" value="FAD-depend_C"/>
    <property type="match status" value="1"/>
</dbReference>
<gene>
    <name evidence="2" type="ORF">EDC19_0658</name>
</gene>
<dbReference type="OrthoDB" id="9762921at2"/>
<dbReference type="Proteomes" id="UP000294545">
    <property type="component" value="Unassembled WGS sequence"/>
</dbReference>
<dbReference type="EMBL" id="SMGQ01000011">
    <property type="protein sequence ID" value="TCK98238.1"/>
    <property type="molecule type" value="Genomic_DNA"/>
</dbReference>
<dbReference type="PANTHER" id="PTHR42842">
    <property type="entry name" value="FAD/NAD(P)-BINDING OXIDOREDUCTASE"/>
    <property type="match status" value="1"/>
</dbReference>
<dbReference type="SUPFAM" id="SSF51905">
    <property type="entry name" value="FAD/NAD(P)-binding domain"/>
    <property type="match status" value="1"/>
</dbReference>
<dbReference type="PIRSF" id="PIRSF038984">
    <property type="entry name" value="FAD_binding_protein"/>
    <property type="match status" value="1"/>
</dbReference>
<evidence type="ECO:0000313" key="2">
    <source>
        <dbReference type="EMBL" id="TCK98238.1"/>
    </source>
</evidence>
<dbReference type="Gene3D" id="3.30.70.2700">
    <property type="match status" value="1"/>
</dbReference>